<sequence>MPCPQRARAAPCPARPWAALGWLAAVLVSAGCAAPTPPKPVLGALSVPADWSAPGARRLQSTTSLVAWWTRFQDPLLVQLVEETLARNTRVQTAQQVWAQARALSDLAAAGLRPSVQAVASAQRSRQRSGTDSSAQASQFNAGLDASWETDLFHRLRAAVAASQADAQASQADLGAVQVTLAAEVALDYLQLRAFQARLAVAEANALSQQKTAQIARWRQQAGLLTVLEVAQAETAWRQTQALLPALATAAQVMAHSLAVLTHRPPADLTARLASPGPALAMPEEGVWAFPAETLRQRADVRAAEWRVDAAYQRVAQADAARYPDLQLSGSLGLSALGWGPGLGAAAGVYGLLASVSAPLLDGGAARAQLRAQQALMGQAVAQYDGVLLTALAEVEGGLVTLQGNRERVFRLRGAEQTASHAARLAQQRFASGLVDFQVVLETQRSALSTQDALVSAQSDWQGDHVRLYKALGGGWEAQSPPAPPTVAAGPRP</sequence>
<keyword evidence="4" id="KW-1185">Reference proteome</keyword>
<comment type="subcellular location">
    <subcellularLocation>
        <location evidence="2">Cell membrane</location>
        <topology evidence="2">Lipid-anchor</topology>
    </subcellularLocation>
</comment>
<evidence type="ECO:0000313" key="4">
    <source>
        <dbReference type="Proteomes" id="UP001528672"/>
    </source>
</evidence>
<keyword evidence="2" id="KW-0564">Palmitate</keyword>
<dbReference type="Proteomes" id="UP001528672">
    <property type="component" value="Unassembled WGS sequence"/>
</dbReference>
<gene>
    <name evidence="3" type="ORF">PSQ39_15255</name>
</gene>
<evidence type="ECO:0000313" key="3">
    <source>
        <dbReference type="EMBL" id="MDD0815993.1"/>
    </source>
</evidence>
<keyword evidence="2" id="KW-0732">Signal</keyword>
<dbReference type="Gene3D" id="1.20.1600.10">
    <property type="entry name" value="Outer membrane efflux proteins (OEP)"/>
    <property type="match status" value="1"/>
</dbReference>
<accession>A0ABT5MHD5</accession>
<comment type="similarity">
    <text evidence="1 2">Belongs to the outer membrane factor (OMF) (TC 1.B.17) family.</text>
</comment>
<dbReference type="PANTHER" id="PTHR30203:SF32">
    <property type="entry name" value="CATION EFFLUX SYSTEM PROTEIN CUSC"/>
    <property type="match status" value="1"/>
</dbReference>
<dbReference type="Pfam" id="PF02321">
    <property type="entry name" value="OEP"/>
    <property type="match status" value="2"/>
</dbReference>
<feature type="chain" id="PRO_5044958668" evidence="2">
    <location>
        <begin position="34"/>
        <end position="493"/>
    </location>
</feature>
<organism evidence="3 4">
    <name type="scientific">Curvibacter microcysteis</name>
    <dbReference type="NCBI Taxonomy" id="3026419"/>
    <lineage>
        <taxon>Bacteria</taxon>
        <taxon>Pseudomonadati</taxon>
        <taxon>Pseudomonadota</taxon>
        <taxon>Betaproteobacteria</taxon>
        <taxon>Burkholderiales</taxon>
        <taxon>Comamonadaceae</taxon>
        <taxon>Curvibacter</taxon>
    </lineage>
</organism>
<feature type="signal peptide" evidence="2">
    <location>
        <begin position="1"/>
        <end position="33"/>
    </location>
</feature>
<keyword evidence="2" id="KW-0449">Lipoprotein</keyword>
<dbReference type="Gene3D" id="2.20.200.10">
    <property type="entry name" value="Outer membrane efflux proteins (OEP)"/>
    <property type="match status" value="1"/>
</dbReference>
<dbReference type="SUPFAM" id="SSF56954">
    <property type="entry name" value="Outer membrane efflux proteins (OEP)"/>
    <property type="match status" value="1"/>
</dbReference>
<keyword evidence="2" id="KW-0472">Membrane</keyword>
<evidence type="ECO:0000256" key="2">
    <source>
        <dbReference type="RuleBase" id="RU362097"/>
    </source>
</evidence>
<proteinExistence type="inferred from homology"/>
<evidence type="ECO:0000256" key="1">
    <source>
        <dbReference type="ARBA" id="ARBA00007613"/>
    </source>
</evidence>
<keyword evidence="2" id="KW-1134">Transmembrane beta strand</keyword>
<dbReference type="RefSeq" id="WP_273927684.1">
    <property type="nucleotide sequence ID" value="NZ_JAQSIO010000005.1"/>
</dbReference>
<protein>
    <submittedName>
        <fullName evidence="3">Efflux transporter outer membrane subunit</fullName>
    </submittedName>
</protein>
<reference evidence="3 4" key="1">
    <citation type="submission" date="2023-02" db="EMBL/GenBank/DDBJ databases">
        <title>Bacterial whole genome sequence for Curvibacter sp. HBC28.</title>
        <authorList>
            <person name="Le V."/>
            <person name="Ko S.-R."/>
            <person name="Ahn C.-Y."/>
            <person name="Oh H.-M."/>
        </authorList>
    </citation>
    <scope>NUCLEOTIDE SEQUENCE [LARGE SCALE GENOMIC DNA]</scope>
    <source>
        <strain evidence="3 4">HBC28</strain>
    </source>
</reference>
<comment type="caution">
    <text evidence="3">The sequence shown here is derived from an EMBL/GenBank/DDBJ whole genome shotgun (WGS) entry which is preliminary data.</text>
</comment>
<dbReference type="NCBIfam" id="TIGR01845">
    <property type="entry name" value="outer_NodT"/>
    <property type="match status" value="1"/>
</dbReference>
<dbReference type="InterPro" id="IPR003423">
    <property type="entry name" value="OMP_efflux"/>
</dbReference>
<dbReference type="InterPro" id="IPR010131">
    <property type="entry name" value="MdtP/NodT-like"/>
</dbReference>
<dbReference type="PROSITE" id="PS51257">
    <property type="entry name" value="PROKAR_LIPOPROTEIN"/>
    <property type="match status" value="1"/>
</dbReference>
<keyword evidence="2" id="KW-0812">Transmembrane</keyword>
<name>A0ABT5MHD5_9BURK</name>
<dbReference type="EMBL" id="JAQSIO010000005">
    <property type="protein sequence ID" value="MDD0815993.1"/>
    <property type="molecule type" value="Genomic_DNA"/>
</dbReference>
<dbReference type="PANTHER" id="PTHR30203">
    <property type="entry name" value="OUTER MEMBRANE CATION EFFLUX PROTEIN"/>
    <property type="match status" value="1"/>
</dbReference>